<evidence type="ECO:0000256" key="4">
    <source>
        <dbReference type="ARBA" id="ARBA00023136"/>
    </source>
</evidence>
<dbReference type="Pfam" id="PF04893">
    <property type="entry name" value="Yip1"/>
    <property type="match status" value="1"/>
</dbReference>
<reference evidence="8" key="1">
    <citation type="submission" date="2023-05" db="EMBL/GenBank/DDBJ databases">
        <title>Sedimentitalea sp. nov. JM2-8.</title>
        <authorList>
            <person name="Huang J."/>
        </authorList>
    </citation>
    <scope>NUCLEOTIDE SEQUENCE [LARGE SCALE GENOMIC DNA]</scope>
    <source>
        <strain evidence="8">KHS03</strain>
    </source>
</reference>
<keyword evidence="2 5" id="KW-0812">Transmembrane</keyword>
<keyword evidence="8" id="KW-1185">Reference proteome</keyword>
<proteinExistence type="predicted"/>
<organism evidence="7 8">
    <name type="scientific">Sedimentitalea todarodis</name>
    <dbReference type="NCBI Taxonomy" id="1631240"/>
    <lineage>
        <taxon>Bacteria</taxon>
        <taxon>Pseudomonadati</taxon>
        <taxon>Pseudomonadota</taxon>
        <taxon>Alphaproteobacteria</taxon>
        <taxon>Rhodobacterales</taxon>
        <taxon>Paracoccaceae</taxon>
        <taxon>Sedimentitalea</taxon>
    </lineage>
</organism>
<keyword evidence="3 5" id="KW-1133">Transmembrane helix</keyword>
<keyword evidence="4 5" id="KW-0472">Membrane</keyword>
<comment type="caution">
    <text evidence="7">The sequence shown here is derived from an EMBL/GenBank/DDBJ whole genome shotgun (WGS) entry which is preliminary data.</text>
</comment>
<dbReference type="InterPro" id="IPR006977">
    <property type="entry name" value="Yip1_dom"/>
</dbReference>
<feature type="domain" description="Yip1" evidence="6">
    <location>
        <begin position="27"/>
        <end position="180"/>
    </location>
</feature>
<protein>
    <submittedName>
        <fullName evidence="7">Yip1 family protein</fullName>
    </submittedName>
</protein>
<sequence>MTVTNLRDLAILTVKAPAQASRILLSMEIPREALWTGLALVAVLNGLLFALSNLLVPGPSPLPEMFLVPVLYTALVAGGLVLTVFALFWTGRFMGGTGTLDDIMLAILWLQGLRVALMVIVIVLILTVPVLSALLVFGASIYGLYILLHFVNEAHRLNSLAKSAGVLVASMAAIVLGLTLLISLFGGPISGLTAYV</sequence>
<dbReference type="EMBL" id="JASMWN010000004">
    <property type="protein sequence ID" value="MDU9003700.1"/>
    <property type="molecule type" value="Genomic_DNA"/>
</dbReference>
<accession>A0ABU3VCE8</accession>
<feature type="transmembrane region" description="Helical" evidence="5">
    <location>
        <begin position="131"/>
        <end position="151"/>
    </location>
</feature>
<evidence type="ECO:0000313" key="7">
    <source>
        <dbReference type="EMBL" id="MDU9003700.1"/>
    </source>
</evidence>
<feature type="transmembrane region" description="Helical" evidence="5">
    <location>
        <begin position="33"/>
        <end position="54"/>
    </location>
</feature>
<evidence type="ECO:0000256" key="3">
    <source>
        <dbReference type="ARBA" id="ARBA00022989"/>
    </source>
</evidence>
<evidence type="ECO:0000259" key="6">
    <source>
        <dbReference type="Pfam" id="PF04893"/>
    </source>
</evidence>
<dbReference type="Proteomes" id="UP001255416">
    <property type="component" value="Unassembled WGS sequence"/>
</dbReference>
<comment type="subcellular location">
    <subcellularLocation>
        <location evidence="1">Membrane</location>
        <topology evidence="1">Multi-pass membrane protein</topology>
    </subcellularLocation>
</comment>
<feature type="transmembrane region" description="Helical" evidence="5">
    <location>
        <begin position="163"/>
        <end position="186"/>
    </location>
</feature>
<dbReference type="RefSeq" id="WP_316774796.1">
    <property type="nucleotide sequence ID" value="NZ_JASMWN010000004.1"/>
</dbReference>
<name>A0ABU3VCE8_9RHOB</name>
<feature type="transmembrane region" description="Helical" evidence="5">
    <location>
        <begin position="103"/>
        <end position="125"/>
    </location>
</feature>
<evidence type="ECO:0000313" key="8">
    <source>
        <dbReference type="Proteomes" id="UP001255416"/>
    </source>
</evidence>
<gene>
    <name evidence="7" type="ORF">QO231_07520</name>
</gene>
<evidence type="ECO:0000256" key="5">
    <source>
        <dbReference type="SAM" id="Phobius"/>
    </source>
</evidence>
<evidence type="ECO:0000256" key="1">
    <source>
        <dbReference type="ARBA" id="ARBA00004141"/>
    </source>
</evidence>
<evidence type="ECO:0000256" key="2">
    <source>
        <dbReference type="ARBA" id="ARBA00022692"/>
    </source>
</evidence>
<feature type="transmembrane region" description="Helical" evidence="5">
    <location>
        <begin position="66"/>
        <end position="91"/>
    </location>
</feature>